<dbReference type="RefSeq" id="XP_022159042.1">
    <property type="nucleotide sequence ID" value="XM_022303350.1"/>
</dbReference>
<dbReference type="InterPro" id="IPR032567">
    <property type="entry name" value="RTL1-rel"/>
</dbReference>
<keyword evidence="1" id="KW-1185">Reference proteome</keyword>
<dbReference type="Pfam" id="PF08284">
    <property type="entry name" value="RVP_2"/>
    <property type="match status" value="1"/>
</dbReference>
<sequence>MDKELSAMFINTLKHPFYDRMIGNASTNFSDIMTIEERIEYGVKHGLITNTAEESLAAKRQVILRRRKATLELEPLGFLLSVSTPSGSVLIASQKVRAGELSFDNQTLRARLIQLDMQDFDLILGMDWLATNQANINCSRREVSFQLLSGRNFTFKRVTGRVPRTVSALKAKRLLQNGAWGYLANVVDISKTPPSIDSVHVVREFPDVFPNDLPGLPPVRELDFCIDIPPGTAPISKAPYRMAPAELKELKA</sequence>
<name>A0A6J1DYR1_MOMCH</name>
<proteinExistence type="predicted"/>
<dbReference type="PANTHER" id="PTHR15503">
    <property type="entry name" value="LDOC1 RELATED"/>
    <property type="match status" value="1"/>
</dbReference>
<dbReference type="GeneID" id="111025482"/>
<dbReference type="Proteomes" id="UP000504603">
    <property type="component" value="Unplaced"/>
</dbReference>
<dbReference type="PANTHER" id="PTHR15503:SF45">
    <property type="entry name" value="RNA-DIRECTED DNA POLYMERASE HOMOLOG"/>
    <property type="match status" value="1"/>
</dbReference>
<dbReference type="Gene3D" id="2.40.70.10">
    <property type="entry name" value="Acid Proteases"/>
    <property type="match status" value="1"/>
</dbReference>
<gene>
    <name evidence="2" type="primary">LOC111025482</name>
</gene>
<dbReference type="AlphaFoldDB" id="A0A6J1DYR1"/>
<evidence type="ECO:0000313" key="2">
    <source>
        <dbReference type="RefSeq" id="XP_022159042.1"/>
    </source>
</evidence>
<protein>
    <submittedName>
        <fullName evidence="2">Uncharacterized protein LOC111025482</fullName>
    </submittedName>
</protein>
<evidence type="ECO:0000313" key="1">
    <source>
        <dbReference type="Proteomes" id="UP000504603"/>
    </source>
</evidence>
<dbReference type="OrthoDB" id="437338at2759"/>
<reference evidence="2" key="1">
    <citation type="submission" date="2025-08" db="UniProtKB">
        <authorList>
            <consortium name="RefSeq"/>
        </authorList>
    </citation>
    <scope>IDENTIFICATION</scope>
    <source>
        <strain evidence="2">OHB3-1</strain>
    </source>
</reference>
<accession>A0A6J1DYR1</accession>
<organism evidence="1 2">
    <name type="scientific">Momordica charantia</name>
    <name type="common">Bitter gourd</name>
    <name type="synonym">Balsam pear</name>
    <dbReference type="NCBI Taxonomy" id="3673"/>
    <lineage>
        <taxon>Eukaryota</taxon>
        <taxon>Viridiplantae</taxon>
        <taxon>Streptophyta</taxon>
        <taxon>Embryophyta</taxon>
        <taxon>Tracheophyta</taxon>
        <taxon>Spermatophyta</taxon>
        <taxon>Magnoliopsida</taxon>
        <taxon>eudicotyledons</taxon>
        <taxon>Gunneridae</taxon>
        <taxon>Pentapetalae</taxon>
        <taxon>rosids</taxon>
        <taxon>fabids</taxon>
        <taxon>Cucurbitales</taxon>
        <taxon>Cucurbitaceae</taxon>
        <taxon>Momordiceae</taxon>
        <taxon>Momordica</taxon>
    </lineage>
</organism>
<dbReference type="KEGG" id="mcha:111025482"/>
<dbReference type="InterPro" id="IPR021109">
    <property type="entry name" value="Peptidase_aspartic_dom_sf"/>
</dbReference>